<feature type="binding site" evidence="2">
    <location>
        <position position="132"/>
    </location>
    <ligand>
        <name>substrate</name>
    </ligand>
</feature>
<protein>
    <recommendedName>
        <fullName evidence="2">Lipid II isoglutaminyl synthase (glutamine-hydrolyzing) subunit GatD</fullName>
        <ecNumber evidence="2">6.3.5.13</ecNumber>
    </recommendedName>
    <alternativeName>
        <fullName evidence="2">Lipid II isoglutaminyl synthase glutaminase subunit</fullName>
        <ecNumber evidence="2">3.5.1.2</ecNumber>
    </alternativeName>
</protein>
<evidence type="ECO:0000256" key="2">
    <source>
        <dbReference type="HAMAP-Rule" id="MF_02213"/>
    </source>
</evidence>
<comment type="pathway">
    <text evidence="2">Cell wall biogenesis; peptidoglycan biosynthesis.</text>
</comment>
<dbReference type="InterPro" id="IPR029062">
    <property type="entry name" value="Class_I_gatase-like"/>
</dbReference>
<feature type="active site" description="Nucleophile" evidence="2">
    <location>
        <position position="96"/>
    </location>
</feature>
<keyword evidence="2" id="KW-0961">Cell wall biogenesis/degradation</keyword>
<dbReference type="SUPFAM" id="SSF52317">
    <property type="entry name" value="Class I glutamine amidotransferase-like"/>
    <property type="match status" value="1"/>
</dbReference>
<comment type="subunit">
    <text evidence="2">Forms a heterodimer with MurT.</text>
</comment>
<dbReference type="InterPro" id="IPR043702">
    <property type="entry name" value="Lipid_II_synth_GatD"/>
</dbReference>
<reference evidence="5" key="2">
    <citation type="submission" date="2023-06" db="EMBL/GenBank/DDBJ databases">
        <title>Identification and characterization of horizontal gene transfer across gut microbiota members of farm animals based on homology search.</title>
        <authorList>
            <person name="Zeman M."/>
            <person name="Kubasova T."/>
            <person name="Jahodarova E."/>
            <person name="Nykrynova M."/>
            <person name="Rychlik I."/>
        </authorList>
    </citation>
    <scope>NUCLEOTIDE SEQUENCE [LARGE SCALE GENOMIC DNA]</scope>
    <source>
        <strain evidence="5">ET39</strain>
    </source>
</reference>
<evidence type="ECO:0000256" key="1">
    <source>
        <dbReference type="ARBA" id="ARBA00022962"/>
    </source>
</evidence>
<dbReference type="EC" id="3.5.1.2" evidence="2"/>
<keyword evidence="5" id="KW-1185">Reference proteome</keyword>
<name>A0ABT7U9F0_9FIRM</name>
<dbReference type="EC" id="6.3.5.13" evidence="2"/>
<evidence type="ECO:0000313" key="4">
    <source>
        <dbReference type="EMBL" id="MDM8156252.1"/>
    </source>
</evidence>
<dbReference type="EMBL" id="JAUDCG010000003">
    <property type="protein sequence ID" value="MDM8156252.1"/>
    <property type="molecule type" value="Genomic_DNA"/>
</dbReference>
<sequence length="252" mass="28487">MNGYKLKIVWMYHDIMDLYGDKGNMMVLQRRCEQRGIDVVIDTCGIGESCDLASYDLIFLGGGADREQMMLIDDLLSRRDNIQKAMDSGSFIFLVCGGYQLFGQYYIAADGSKINGLQFFDYYTDTGKDGTRCIGNIAIECELDGERMIAVGFENHGGQTCNVKHPLGRVLSGYGNNFTEGIEGFYNGQVFGTYLHGPLLPKNPRIADFMIVKALRRHHPQLTMEMLTPLDDTLEQKAREVLFRRMNISDIR</sequence>
<dbReference type="PROSITE" id="PS51274">
    <property type="entry name" value="GATASE_COBBQ"/>
    <property type="match status" value="1"/>
</dbReference>
<feature type="domain" description="CobB/CobQ-like glutamine amidotransferase" evidence="3">
    <location>
        <begin position="7"/>
        <end position="203"/>
    </location>
</feature>
<dbReference type="CDD" id="cd01750">
    <property type="entry name" value="GATase1_CobQ"/>
    <property type="match status" value="1"/>
</dbReference>
<dbReference type="Proteomes" id="UP001529340">
    <property type="component" value="Unassembled WGS sequence"/>
</dbReference>
<feature type="active site" evidence="2">
    <location>
        <position position="196"/>
    </location>
</feature>
<keyword evidence="2" id="KW-0573">Peptidoglycan synthesis</keyword>
<proteinExistence type="inferred from homology"/>
<keyword evidence="1 2" id="KW-0315">Glutamine amidotransferase</keyword>
<dbReference type="InterPro" id="IPR011698">
    <property type="entry name" value="GATase_3"/>
</dbReference>
<reference evidence="4 5" key="1">
    <citation type="submission" date="2023-06" db="EMBL/GenBank/DDBJ databases">
        <title>Identification and characterization of horizontal gene transfer across gut microbiota members of farm animals based on homology search.</title>
        <authorList>
            <person name="Schwarzerova J."/>
            <person name="Nykrynova M."/>
            <person name="Jureckova K."/>
            <person name="Cejkova D."/>
            <person name="Rychlik I."/>
        </authorList>
    </citation>
    <scope>NUCLEOTIDE SEQUENCE [LARGE SCALE GENOMIC DNA]</scope>
    <source>
        <strain evidence="4 5">ET39</strain>
    </source>
</reference>
<dbReference type="PANTHER" id="PTHR21343">
    <property type="entry name" value="DETHIOBIOTIN SYNTHETASE"/>
    <property type="match status" value="1"/>
</dbReference>
<gene>
    <name evidence="2" type="primary">gatD</name>
    <name evidence="4" type="ORF">QUV96_01215</name>
</gene>
<dbReference type="HAMAP" id="MF_02213">
    <property type="entry name" value="Lipid_II_synth_GatD"/>
    <property type="match status" value="1"/>
</dbReference>
<reference evidence="4 5" key="3">
    <citation type="submission" date="2023-06" db="EMBL/GenBank/DDBJ databases">
        <authorList>
            <person name="Zeman M."/>
            <person name="Kubasova T."/>
            <person name="Jahodarova E."/>
            <person name="Nykrynova M."/>
            <person name="Rychlik I."/>
        </authorList>
    </citation>
    <scope>NUCLEOTIDE SEQUENCE [LARGE SCALE GENOMIC DNA]</scope>
    <source>
        <strain evidence="4 5">ET39</strain>
    </source>
</reference>
<keyword evidence="2" id="KW-0436">Ligase</keyword>
<dbReference type="RefSeq" id="WP_289606721.1">
    <property type="nucleotide sequence ID" value="NZ_JAUDCG010000003.1"/>
</dbReference>
<evidence type="ECO:0000259" key="3">
    <source>
        <dbReference type="Pfam" id="PF07685"/>
    </source>
</evidence>
<dbReference type="PANTHER" id="PTHR21343:SF9">
    <property type="entry name" value="LIPID II ISOGLUTAMINYL SYNTHASE (GLUTAMINE-HYDROLYZING) SUBUNIT GATD"/>
    <property type="match status" value="1"/>
</dbReference>
<organism evidence="4 5">
    <name type="scientific">Amedibacillus dolichus</name>
    <dbReference type="NCBI Taxonomy" id="31971"/>
    <lineage>
        <taxon>Bacteria</taxon>
        <taxon>Bacillati</taxon>
        <taxon>Bacillota</taxon>
        <taxon>Erysipelotrichia</taxon>
        <taxon>Erysipelotrichales</taxon>
        <taxon>Erysipelotrichaceae</taxon>
        <taxon>Amedibacillus</taxon>
    </lineage>
</organism>
<accession>A0ABT7U9F0</accession>
<dbReference type="Pfam" id="PF07685">
    <property type="entry name" value="GATase_3"/>
    <property type="match status" value="1"/>
</dbReference>
<comment type="catalytic activity">
    <reaction evidence="2">
        <text>beta-D-GlcNAc-(1-&gt;4)-Mur2Ac(oyl-L-Ala-gamma-D-Glu-L-Lys-D-Ala-D-Ala)-di-trans,octa-cis-undecaprenyl diphosphate + L-glutamine + ATP + H2O = beta-D-GlcNAc-(1-&gt;4)-Mur2Ac(oyl-L-Ala-D-isoglutaminyl-L-Lys-D-Ala-D-Ala)-di-trans,octa-cis-undecaprenyl diphosphate + L-glutamate + ADP + phosphate + H(+)</text>
        <dbReference type="Rhea" id="RHEA:57928"/>
        <dbReference type="ChEBI" id="CHEBI:15377"/>
        <dbReference type="ChEBI" id="CHEBI:15378"/>
        <dbReference type="ChEBI" id="CHEBI:29985"/>
        <dbReference type="ChEBI" id="CHEBI:30616"/>
        <dbReference type="ChEBI" id="CHEBI:43474"/>
        <dbReference type="ChEBI" id="CHEBI:58359"/>
        <dbReference type="ChEBI" id="CHEBI:60033"/>
        <dbReference type="ChEBI" id="CHEBI:62233"/>
        <dbReference type="ChEBI" id="CHEBI:456216"/>
        <dbReference type="EC" id="6.3.5.13"/>
    </reaction>
</comment>
<keyword evidence="2" id="KW-0378">Hydrolase</keyword>
<evidence type="ECO:0000313" key="5">
    <source>
        <dbReference type="Proteomes" id="UP001529340"/>
    </source>
</evidence>
<comment type="function">
    <text evidence="2">The lipid II isoglutaminyl synthase complex catalyzes the formation of alpha-D-isoglutamine in the cell wall lipid II stem peptide. The GatD subunit catalyzes the hydrolysis of glutamine to glutamate and ammonia. The resulting ammonia molecule is channeled to the active site of MurT.</text>
</comment>
<dbReference type="Gene3D" id="3.40.50.880">
    <property type="match status" value="1"/>
</dbReference>
<comment type="catalytic activity">
    <reaction evidence="2">
        <text>L-glutamine + H2O = L-glutamate + NH4(+)</text>
        <dbReference type="Rhea" id="RHEA:15889"/>
        <dbReference type="ChEBI" id="CHEBI:15377"/>
        <dbReference type="ChEBI" id="CHEBI:28938"/>
        <dbReference type="ChEBI" id="CHEBI:29985"/>
        <dbReference type="ChEBI" id="CHEBI:58359"/>
        <dbReference type="EC" id="3.5.1.2"/>
    </reaction>
</comment>
<comment type="similarity">
    <text evidence="2">Belongs to the CobB/CobQ family. GatD subfamily.</text>
</comment>
<keyword evidence="2" id="KW-0133">Cell shape</keyword>
<comment type="caution">
    <text evidence="4">The sequence shown here is derived from an EMBL/GenBank/DDBJ whole genome shotgun (WGS) entry which is preliminary data.</text>
</comment>
<dbReference type="InterPro" id="IPR033949">
    <property type="entry name" value="CobQ_GATase1"/>
</dbReference>